<comment type="caution">
    <text evidence="1">The sequence shown here is derived from an EMBL/GenBank/DDBJ whole genome shotgun (WGS) entry which is preliminary data.</text>
</comment>
<gene>
    <name evidence="1" type="ORF">QUF85_00005</name>
</gene>
<sequence length="118" mass="14019">MKNGDITFFNERTPEQKQKLLQFKNNVKNKKPDFIRFTEFTEKGDALITEYQFNGKLIYYRSDTSRDRTDQNRKGKIVKGEFVKGPHVIEDYCKKLVPNSEMSYLTDCYKNKNGKIEF</sequence>
<proteinExistence type="predicted"/>
<protein>
    <submittedName>
        <fullName evidence="1">DUF4362 domain-containing protein</fullName>
    </submittedName>
</protein>
<evidence type="ECO:0000313" key="1">
    <source>
        <dbReference type="EMBL" id="MDM5281768.1"/>
    </source>
</evidence>
<dbReference type="Pfam" id="PF14275">
    <property type="entry name" value="DUF4362"/>
    <property type="match status" value="1"/>
</dbReference>
<reference evidence="1" key="1">
    <citation type="submission" date="2023-06" db="EMBL/GenBank/DDBJ databases">
        <title>Comparative genomics of Bacillaceae isolates and their secondary metabolite potential.</title>
        <authorList>
            <person name="Song L."/>
            <person name="Nielsen L.J."/>
            <person name="Mohite O."/>
            <person name="Xu X."/>
            <person name="Weber T."/>
            <person name="Kovacs A.T."/>
        </authorList>
    </citation>
    <scope>NUCLEOTIDE SEQUENCE</scope>
    <source>
        <strain evidence="1">G1S1</strain>
    </source>
</reference>
<dbReference type="RefSeq" id="WP_289347986.1">
    <property type="nucleotide sequence ID" value="NZ_JAUCFI010000001.1"/>
</dbReference>
<name>A0AAJ1QI34_9BACI</name>
<dbReference type="AlphaFoldDB" id="A0AAJ1QI34"/>
<organism evidence="1 2">
    <name type="scientific">Peribacillus frigoritolerans</name>
    <dbReference type="NCBI Taxonomy" id="450367"/>
    <lineage>
        <taxon>Bacteria</taxon>
        <taxon>Bacillati</taxon>
        <taxon>Bacillota</taxon>
        <taxon>Bacilli</taxon>
        <taxon>Bacillales</taxon>
        <taxon>Bacillaceae</taxon>
        <taxon>Peribacillus</taxon>
    </lineage>
</organism>
<dbReference type="InterPro" id="IPR025372">
    <property type="entry name" value="DUF4362"/>
</dbReference>
<accession>A0AAJ1QI34</accession>
<dbReference type="EMBL" id="JAUCFI010000001">
    <property type="protein sequence ID" value="MDM5281768.1"/>
    <property type="molecule type" value="Genomic_DNA"/>
</dbReference>
<dbReference type="Proteomes" id="UP001238973">
    <property type="component" value="Unassembled WGS sequence"/>
</dbReference>
<evidence type="ECO:0000313" key="2">
    <source>
        <dbReference type="Proteomes" id="UP001238973"/>
    </source>
</evidence>